<dbReference type="GO" id="GO:0035516">
    <property type="term" value="F:broad specificity oxidative DNA demethylase activity"/>
    <property type="evidence" value="ECO:0007669"/>
    <property type="project" value="UniProtKB-EC"/>
</dbReference>
<evidence type="ECO:0000313" key="18">
    <source>
        <dbReference type="EMBL" id="MFD0949004.1"/>
    </source>
</evidence>
<dbReference type="InterPro" id="IPR027450">
    <property type="entry name" value="AlkB-like"/>
</dbReference>
<dbReference type="PROSITE" id="PS50173">
    <property type="entry name" value="UMUC"/>
    <property type="match status" value="1"/>
</dbReference>
<keyword evidence="5 15" id="KW-0808">Transferase</keyword>
<dbReference type="SUPFAM" id="SSF100879">
    <property type="entry name" value="Lesion bypass DNA polymerase (Y-family), little finger domain"/>
    <property type="match status" value="1"/>
</dbReference>
<dbReference type="InterPro" id="IPR053848">
    <property type="entry name" value="IMS_HHH_1"/>
</dbReference>
<dbReference type="Proteomes" id="UP001597044">
    <property type="component" value="Unassembled WGS sequence"/>
</dbReference>
<comment type="similarity">
    <text evidence="2 15">Belongs to the DNA polymerase type-Y family.</text>
</comment>
<evidence type="ECO:0000256" key="3">
    <source>
        <dbReference type="ARBA" id="ARBA00022457"/>
    </source>
</evidence>
<comment type="caution">
    <text evidence="18">The sequence shown here is derived from an EMBL/GenBank/DDBJ whole genome shotgun (WGS) entry which is preliminary data.</text>
</comment>
<evidence type="ECO:0000256" key="11">
    <source>
        <dbReference type="ARBA" id="ARBA00022932"/>
    </source>
</evidence>
<dbReference type="PROSITE" id="PS51471">
    <property type="entry name" value="FE2OG_OXY"/>
    <property type="match status" value="1"/>
</dbReference>
<dbReference type="SUPFAM" id="SSF56672">
    <property type="entry name" value="DNA/RNA polymerases"/>
    <property type="match status" value="1"/>
</dbReference>
<evidence type="ECO:0000256" key="13">
    <source>
        <dbReference type="ARBA" id="ARBA00023204"/>
    </source>
</evidence>
<dbReference type="CDD" id="cd03586">
    <property type="entry name" value="PolY_Pol_IV_kappa"/>
    <property type="match status" value="1"/>
</dbReference>
<comment type="catalytic activity">
    <reaction evidence="14 15">
        <text>DNA(n) + a 2'-deoxyribonucleoside 5'-triphosphate = DNA(n+1) + diphosphate</text>
        <dbReference type="Rhea" id="RHEA:22508"/>
        <dbReference type="Rhea" id="RHEA-COMP:17339"/>
        <dbReference type="Rhea" id="RHEA-COMP:17340"/>
        <dbReference type="ChEBI" id="CHEBI:33019"/>
        <dbReference type="ChEBI" id="CHEBI:61560"/>
        <dbReference type="ChEBI" id="CHEBI:173112"/>
        <dbReference type="EC" id="2.7.7.7"/>
    </reaction>
</comment>
<dbReference type="RefSeq" id="WP_379068131.1">
    <property type="nucleotide sequence ID" value="NZ_JBHTIT010000001.1"/>
</dbReference>
<dbReference type="Gene3D" id="3.30.70.270">
    <property type="match status" value="1"/>
</dbReference>
<keyword evidence="12 15" id="KW-0238">DNA-binding</keyword>
<protein>
    <recommendedName>
        <fullName evidence="15">DNA polymerase IV</fullName>
        <shortName evidence="15">Pol IV</shortName>
        <ecNumber evidence="15">2.7.7.7</ecNumber>
    </recommendedName>
</protein>
<feature type="site" description="Substrate discrimination" evidence="15">
    <location>
        <position position="5"/>
    </location>
</feature>
<comment type="subcellular location">
    <subcellularLocation>
        <location evidence="1 15">Cytoplasm</location>
    </subcellularLocation>
</comment>
<proteinExistence type="inferred from homology"/>
<evidence type="ECO:0000256" key="9">
    <source>
        <dbReference type="ARBA" id="ARBA00022763"/>
    </source>
</evidence>
<evidence type="ECO:0000256" key="12">
    <source>
        <dbReference type="ARBA" id="ARBA00023125"/>
    </source>
</evidence>
<keyword evidence="18" id="KW-0560">Oxidoreductase</keyword>
<sequence length="612" mass="67055">MDAFFASVTLLRYPQLKGLPVVIGGSKASVFGSQVDAESISTHAHLAGPETIPLDAFARLRDYRGRGVITTATYEARQFGVGSAMGLQRAASLCPQAILLPVDFAVVKDYSNRFKAAVRELAPIMEDRGIDEVFVDISEQALVAGDAGEAIAAELKQSIFDATGLTCSIGVAPNKLIAKMASEFNKPNGICLLRAEEVAERIGALPCKRINGIGPKMAAKLAAMGYERIEQLRQAPVETLQLAFGERSGRWLFDVAQGHDERPVQTRSEPLSMSRETTFSRDLSVREDRAELSQALAELCQRVAADLQRKGRVGRCISIKIRYADFRSVTRDQTITDSCDDAETIKHWARQCLKRVALDQRIRLLGVKVGQLSKADDVVRDVAPAQLSFLDLIDDSASIGSGLAQVFAPGAIYLPRAALANAAELWQETQRLLALTPTRHSMTKRGFYMASALTAIGSWGWVSDHKGYRYEAFNPETGLPWPAMPELFFQLAQRFAAEAGYSNFQPDSCVINDYVVGAGMGLHQDRDEADFQAPIVSISLGLPISFQFGGKARQDTPHRLLLSHGDVVVWGGESRLNFHGVLPLKTGYHPLLGTRRINLTFRMAYAHINDSM</sequence>
<dbReference type="InterPro" id="IPR005123">
    <property type="entry name" value="Oxoglu/Fe-dep_dioxygenase_dom"/>
</dbReference>
<feature type="domain" description="UmuC" evidence="16">
    <location>
        <begin position="1"/>
        <end position="214"/>
    </location>
</feature>
<dbReference type="InterPro" id="IPR001126">
    <property type="entry name" value="UmuC"/>
</dbReference>
<accession>A0ABW3HCW7</accession>
<evidence type="ECO:0000256" key="6">
    <source>
        <dbReference type="ARBA" id="ARBA00022695"/>
    </source>
</evidence>
<dbReference type="InterPro" id="IPR037151">
    <property type="entry name" value="AlkB-like_sf"/>
</dbReference>
<reference evidence="19" key="1">
    <citation type="journal article" date="2019" name="Int. J. Syst. Evol. Microbiol.">
        <title>The Global Catalogue of Microorganisms (GCM) 10K type strain sequencing project: providing services to taxonomists for standard genome sequencing and annotation.</title>
        <authorList>
            <consortium name="The Broad Institute Genomics Platform"/>
            <consortium name="The Broad Institute Genome Sequencing Center for Infectious Disease"/>
            <person name="Wu L."/>
            <person name="Ma J."/>
        </authorList>
    </citation>
    <scope>NUCLEOTIDE SEQUENCE [LARGE SCALE GENOMIC DNA]</scope>
    <source>
        <strain evidence="19">CCUG 63419</strain>
    </source>
</reference>
<feature type="domain" description="Fe2OG dioxygenase" evidence="17">
    <location>
        <begin position="505"/>
        <end position="605"/>
    </location>
</feature>
<evidence type="ECO:0000256" key="7">
    <source>
        <dbReference type="ARBA" id="ARBA00022705"/>
    </source>
</evidence>
<dbReference type="Pfam" id="PF11799">
    <property type="entry name" value="IMS_C"/>
    <property type="match status" value="1"/>
</dbReference>
<dbReference type="NCBIfam" id="NF011930">
    <property type="entry name" value="PRK15401.1"/>
    <property type="match status" value="1"/>
</dbReference>
<evidence type="ECO:0000256" key="10">
    <source>
        <dbReference type="ARBA" id="ARBA00022842"/>
    </source>
</evidence>
<keyword evidence="8 15" id="KW-0479">Metal-binding</keyword>
<comment type="subunit">
    <text evidence="15">Monomer.</text>
</comment>
<dbReference type="Gene3D" id="1.10.150.20">
    <property type="entry name" value="5' to 3' exonuclease, C-terminal subdomain"/>
    <property type="match status" value="1"/>
</dbReference>
<evidence type="ECO:0000256" key="1">
    <source>
        <dbReference type="ARBA" id="ARBA00004496"/>
    </source>
</evidence>
<dbReference type="HAMAP" id="MF_01113">
    <property type="entry name" value="DNApol_IV"/>
    <property type="match status" value="1"/>
</dbReference>
<evidence type="ECO:0000313" key="19">
    <source>
        <dbReference type="Proteomes" id="UP001597044"/>
    </source>
</evidence>
<keyword evidence="4 15" id="KW-0963">Cytoplasm</keyword>
<dbReference type="NCBIfam" id="NF002677">
    <property type="entry name" value="PRK02406.1"/>
    <property type="match status" value="1"/>
</dbReference>
<comment type="cofactor">
    <cofactor evidence="15">
        <name>Mg(2+)</name>
        <dbReference type="ChEBI" id="CHEBI:18420"/>
    </cofactor>
    <text evidence="15">Binds 2 magnesium ions per subunit.</text>
</comment>
<evidence type="ECO:0000256" key="5">
    <source>
        <dbReference type="ARBA" id="ARBA00022679"/>
    </source>
</evidence>
<dbReference type="InterPro" id="IPR050116">
    <property type="entry name" value="DNA_polymerase-Y"/>
</dbReference>
<dbReference type="InterPro" id="IPR043502">
    <property type="entry name" value="DNA/RNA_pol_sf"/>
</dbReference>
<dbReference type="EC" id="2.7.7.7" evidence="15"/>
<keyword evidence="3 15" id="KW-0515">Mutator protein</keyword>
<dbReference type="InterPro" id="IPR022880">
    <property type="entry name" value="DNApol_IV"/>
</dbReference>
<gene>
    <name evidence="18" type="primary">alkB</name>
    <name evidence="15" type="synonym">dinB</name>
    <name evidence="18" type="ORF">ACFQ0F_01105</name>
</gene>
<keyword evidence="6 15" id="KW-0548">Nucleotidyltransferase</keyword>
<dbReference type="Pfam" id="PF00817">
    <property type="entry name" value="IMS"/>
    <property type="match status" value="1"/>
</dbReference>
<evidence type="ECO:0000256" key="4">
    <source>
        <dbReference type="ARBA" id="ARBA00022490"/>
    </source>
</evidence>
<evidence type="ECO:0000259" key="17">
    <source>
        <dbReference type="PROSITE" id="PS51471"/>
    </source>
</evidence>
<evidence type="ECO:0000259" key="16">
    <source>
        <dbReference type="PROSITE" id="PS50173"/>
    </source>
</evidence>
<dbReference type="InterPro" id="IPR043128">
    <property type="entry name" value="Rev_trsase/Diguanyl_cyclase"/>
</dbReference>
<evidence type="ECO:0000256" key="15">
    <source>
        <dbReference type="HAMAP-Rule" id="MF_01113"/>
    </source>
</evidence>
<keyword evidence="7 15" id="KW-0235">DNA replication</keyword>
<organism evidence="18 19">
    <name type="scientific">Paraperlucidibaca wandonensis</name>
    <dbReference type="NCBI Taxonomy" id="1268273"/>
    <lineage>
        <taxon>Bacteria</taxon>
        <taxon>Pseudomonadati</taxon>
        <taxon>Pseudomonadota</taxon>
        <taxon>Gammaproteobacteria</taxon>
        <taxon>Moraxellales</taxon>
        <taxon>Moraxellaceae</taxon>
        <taxon>Paraperlucidibaca</taxon>
    </lineage>
</organism>
<comment type="caution">
    <text evidence="15">Lacks conserved residue(s) required for the propagation of feature annotation.</text>
</comment>
<feature type="binding site" evidence="15">
    <location>
        <position position="131"/>
    </location>
    <ligand>
        <name>Mg(2+)</name>
        <dbReference type="ChEBI" id="CHEBI:18420"/>
    </ligand>
</feature>
<name>A0ABW3HCW7_9GAMM</name>
<comment type="function">
    <text evidence="15">Poorly processive, error-prone DNA polymerase involved in untargeted mutagenesis. Copies undamaged DNA at stalled replication forks, which arise in vivo from mismatched or misaligned primer ends. These misaligned primers can be extended by PolIV. Exhibits no 3'-5' exonuclease (proofreading) activity. May be involved in translesional synthesis, in conjunction with the beta clamp from PolIII.</text>
</comment>
<keyword evidence="19" id="KW-1185">Reference proteome</keyword>
<evidence type="ECO:0000256" key="14">
    <source>
        <dbReference type="ARBA" id="ARBA00049244"/>
    </source>
</evidence>
<evidence type="ECO:0000256" key="8">
    <source>
        <dbReference type="ARBA" id="ARBA00022723"/>
    </source>
</evidence>
<dbReference type="Gene3D" id="2.60.120.590">
    <property type="entry name" value="Alpha-ketoglutarate-dependent dioxygenase AlkB-like"/>
    <property type="match status" value="1"/>
</dbReference>
<evidence type="ECO:0000256" key="2">
    <source>
        <dbReference type="ARBA" id="ARBA00010945"/>
    </source>
</evidence>
<dbReference type="PANTHER" id="PTHR11076">
    <property type="entry name" value="DNA REPAIR POLYMERASE UMUC / TRANSFERASE FAMILY MEMBER"/>
    <property type="match status" value="1"/>
</dbReference>
<dbReference type="Gene3D" id="3.30.1490.100">
    <property type="entry name" value="DNA polymerase, Y-family, little finger domain"/>
    <property type="match status" value="1"/>
</dbReference>
<dbReference type="EMBL" id="JBHTIT010000001">
    <property type="protein sequence ID" value="MFD0949004.1"/>
    <property type="molecule type" value="Genomic_DNA"/>
</dbReference>
<dbReference type="InterPro" id="IPR036775">
    <property type="entry name" value="DNA_pol_Y-fam_lit_finger_sf"/>
</dbReference>
<keyword evidence="13 15" id="KW-0234">DNA repair</keyword>
<keyword evidence="10 15" id="KW-0460">Magnesium</keyword>
<dbReference type="SUPFAM" id="SSF51197">
    <property type="entry name" value="Clavaminate synthase-like"/>
    <property type="match status" value="1"/>
</dbReference>
<dbReference type="PANTHER" id="PTHR11076:SF33">
    <property type="entry name" value="DNA POLYMERASE KAPPA"/>
    <property type="match status" value="1"/>
</dbReference>
<dbReference type="Pfam" id="PF13532">
    <property type="entry name" value="2OG-FeII_Oxy_2"/>
    <property type="match status" value="1"/>
</dbReference>
<dbReference type="Pfam" id="PF21999">
    <property type="entry name" value="IMS_HHH_1"/>
    <property type="match status" value="1"/>
</dbReference>
<keyword evidence="9 15" id="KW-0227">DNA damage</keyword>
<dbReference type="InterPro" id="IPR017961">
    <property type="entry name" value="DNA_pol_Y-fam_little_finger"/>
</dbReference>
<feature type="active site" evidence="15">
    <location>
        <position position="132"/>
    </location>
</feature>
<keyword evidence="11 15" id="KW-0239">DNA-directed DNA polymerase</keyword>
<dbReference type="Gene3D" id="3.40.1170.60">
    <property type="match status" value="1"/>
</dbReference>